<comment type="similarity">
    <text evidence="1">Belongs to the peptidase S58 family.</text>
</comment>
<evidence type="ECO:0000256" key="1">
    <source>
        <dbReference type="ARBA" id="ARBA00007068"/>
    </source>
</evidence>
<accession>A0A317NBL9</accession>
<keyword evidence="2" id="KW-0378">Hydrolase</keyword>
<dbReference type="CDD" id="cd02253">
    <property type="entry name" value="DmpA"/>
    <property type="match status" value="1"/>
</dbReference>
<dbReference type="InterPro" id="IPR016117">
    <property type="entry name" value="ArgJ-like_dom_sf"/>
</dbReference>
<dbReference type="Proteomes" id="UP000246410">
    <property type="component" value="Unassembled WGS sequence"/>
</dbReference>
<comment type="caution">
    <text evidence="2">The sequence shown here is derived from an EMBL/GenBank/DDBJ whole genome shotgun (WGS) entry which is preliminary data.</text>
</comment>
<keyword evidence="2" id="KW-0031">Aminopeptidase</keyword>
<organism evidence="2 3">
    <name type="scientific">Nocardia neocaledoniensis</name>
    <dbReference type="NCBI Taxonomy" id="236511"/>
    <lineage>
        <taxon>Bacteria</taxon>
        <taxon>Bacillati</taxon>
        <taxon>Actinomycetota</taxon>
        <taxon>Actinomycetes</taxon>
        <taxon>Mycobacteriales</taxon>
        <taxon>Nocardiaceae</taxon>
        <taxon>Nocardia</taxon>
    </lineage>
</organism>
<keyword evidence="2" id="KW-0645">Protease</keyword>
<evidence type="ECO:0000313" key="2">
    <source>
        <dbReference type="EMBL" id="PWV71018.1"/>
    </source>
</evidence>
<sequence>MKQPVRARDLGIGFGPIPTGGMNSITDVPGVRVGQCTLVDGDGPLRPGVGPVRTGVTIIEPRPRVWESPVYAGMHTLNGNGEITGTDWIRDNGQLTTPIGLTNTHSVGVVRDALVAEIHRQRGDDEFYFCLPVVGETYDGLLSDINGQHVRAEHVERALAALDDGPVAEGTVGGGTGMICHEFKGGIGTASRTVATPEQTYTLGVLLQSNHGRRTRLRIDGIPVGERIGTDVVSSPQEDAARVVAGSGSIIVIVATDAPLLPHQCTRIAQRAALGIGRTGGAGETLSGDMVLAFSTGNTTLPSVTLHPRPAGELAVRTANDELVDLLFDAAIDATEEAIVNSMVAATTVVGRDGITAHALDHDLLRSALAG</sequence>
<dbReference type="PANTHER" id="PTHR36512:SF3">
    <property type="entry name" value="BLR5678 PROTEIN"/>
    <property type="match status" value="1"/>
</dbReference>
<protein>
    <submittedName>
        <fullName evidence="2">L-aminopeptidase DmpA</fullName>
    </submittedName>
</protein>
<dbReference type="EMBL" id="QGTL01000011">
    <property type="protein sequence ID" value="PWV71018.1"/>
    <property type="molecule type" value="Genomic_DNA"/>
</dbReference>
<dbReference type="PANTHER" id="PTHR36512">
    <property type="entry name" value="D-AMINOPEPTIDASE"/>
    <property type="match status" value="1"/>
</dbReference>
<proteinExistence type="inferred from homology"/>
<name>A0A317NBL9_9NOCA</name>
<dbReference type="GO" id="GO:0004177">
    <property type="term" value="F:aminopeptidase activity"/>
    <property type="evidence" value="ECO:0007669"/>
    <property type="project" value="UniProtKB-KW"/>
</dbReference>
<dbReference type="InterPro" id="IPR005321">
    <property type="entry name" value="Peptidase_S58_DmpA"/>
</dbReference>
<gene>
    <name evidence="2" type="ORF">DFR69_1117</name>
</gene>
<keyword evidence="3" id="KW-1185">Reference proteome</keyword>
<dbReference type="SUPFAM" id="SSF56266">
    <property type="entry name" value="DmpA/ArgJ-like"/>
    <property type="match status" value="1"/>
</dbReference>
<evidence type="ECO:0000313" key="3">
    <source>
        <dbReference type="Proteomes" id="UP000246410"/>
    </source>
</evidence>
<dbReference type="Gene3D" id="3.60.70.12">
    <property type="entry name" value="L-amino peptidase D-ALA esterase/amidase"/>
    <property type="match status" value="1"/>
</dbReference>
<dbReference type="AlphaFoldDB" id="A0A317NBL9"/>
<dbReference type="Pfam" id="PF03576">
    <property type="entry name" value="Peptidase_S58"/>
    <property type="match status" value="1"/>
</dbReference>
<reference evidence="2 3" key="1">
    <citation type="submission" date="2018-05" db="EMBL/GenBank/DDBJ databases">
        <title>Genomic Encyclopedia of Type Strains, Phase IV (KMG-IV): sequencing the most valuable type-strain genomes for metagenomic binning, comparative biology and taxonomic classification.</title>
        <authorList>
            <person name="Goeker M."/>
        </authorList>
    </citation>
    <scope>NUCLEOTIDE SEQUENCE [LARGE SCALE GENOMIC DNA]</scope>
    <source>
        <strain evidence="2 3">DSM 44717</strain>
    </source>
</reference>